<dbReference type="GO" id="GO:1904680">
    <property type="term" value="F:peptide transmembrane transporter activity"/>
    <property type="evidence" value="ECO:0007669"/>
    <property type="project" value="TreeGrafter"/>
</dbReference>
<dbReference type="CDD" id="cd08493">
    <property type="entry name" value="PBP2_DppA_like"/>
    <property type="match status" value="1"/>
</dbReference>
<evidence type="ECO:0000313" key="3">
    <source>
        <dbReference type="Proteomes" id="UP000241771"/>
    </source>
</evidence>
<dbReference type="GO" id="GO:0015833">
    <property type="term" value="P:peptide transport"/>
    <property type="evidence" value="ECO:0007669"/>
    <property type="project" value="TreeGrafter"/>
</dbReference>
<dbReference type="PANTHER" id="PTHR30290">
    <property type="entry name" value="PERIPLASMIC BINDING COMPONENT OF ABC TRANSPORTER"/>
    <property type="match status" value="1"/>
</dbReference>
<organism evidence="2 3">
    <name type="scientific">Photobacterium sanctipauli</name>
    <dbReference type="NCBI Taxonomy" id="1342794"/>
    <lineage>
        <taxon>Bacteria</taxon>
        <taxon>Pseudomonadati</taxon>
        <taxon>Pseudomonadota</taxon>
        <taxon>Gammaproteobacteria</taxon>
        <taxon>Vibrionales</taxon>
        <taxon>Vibrionaceae</taxon>
        <taxon>Photobacterium</taxon>
    </lineage>
</organism>
<evidence type="ECO:0000313" key="2">
    <source>
        <dbReference type="EMBL" id="PSW18405.1"/>
    </source>
</evidence>
<dbReference type="Gene3D" id="3.40.190.10">
    <property type="entry name" value="Periplasmic binding protein-like II"/>
    <property type="match status" value="1"/>
</dbReference>
<feature type="domain" description="Solute-binding protein family 5" evidence="1">
    <location>
        <begin position="77"/>
        <end position="456"/>
    </location>
</feature>
<dbReference type="RefSeq" id="WP_107272248.1">
    <property type="nucleotide sequence ID" value="NZ_PYMA01000011.1"/>
</dbReference>
<dbReference type="InterPro" id="IPR000914">
    <property type="entry name" value="SBP_5_dom"/>
</dbReference>
<name>A0A2T3NQ60_9GAMM</name>
<accession>A0A2T3NQ60</accession>
<gene>
    <name evidence="2" type="ORF">C9I98_17030</name>
</gene>
<sequence>MSAYTRLLLACVGLASLIGCSEPKQDSNIRSQGFVYCGQDTPTTFNPQLIDGGLTADTLAAQIFDRLLLLDPVSHQPLPSLAKSWTVSDDGLIYRFTLREGVEFQSTDWFKPTRQFNAQDVVFSFKRVIDLRHPFHNVSGGRYPWFESQGFSNLIENVEMVDMHTVEFSLTRPDNAFLSNLATTYAVIHSQEYANNVLRAGKPNQLDMQPIGTGPFSFDKYSPNDHIRLNNHPDYWQGKAPMEQVVFDIATRGTGTLAKLLSQECDVLSSPVASQLPVISADEDFELIAQTGMNVAFLAIDNEQPELKDARVRKAINHAINRENLLNSVYYGTGTQAKSILPPMSWAYNHDSQALDYDPAQALSLLKQAGYDKNLNLTLWVPLEPRPYNPSPRKTAELIQADLNAVGVQVDIVTQDTVSRLSTISKSNSDLVLTGWIADNGDPDNFLRPLLSCDAKMAGLNVANWCDLNFDNLLELASRTTKLHQRLNYYHLAQDILDQEVPIIPLAHGVHFQVHHQSLNGLKMSPFGTRSFSTVYRGED</sequence>
<dbReference type="EMBL" id="PYMA01000011">
    <property type="protein sequence ID" value="PSW18405.1"/>
    <property type="molecule type" value="Genomic_DNA"/>
</dbReference>
<dbReference type="Gene3D" id="3.10.105.10">
    <property type="entry name" value="Dipeptide-binding Protein, Domain 3"/>
    <property type="match status" value="1"/>
</dbReference>
<keyword evidence="3" id="KW-1185">Reference proteome</keyword>
<dbReference type="SUPFAM" id="SSF53850">
    <property type="entry name" value="Periplasmic binding protein-like II"/>
    <property type="match status" value="1"/>
</dbReference>
<dbReference type="Proteomes" id="UP000241771">
    <property type="component" value="Unassembled WGS sequence"/>
</dbReference>
<dbReference type="Pfam" id="PF00496">
    <property type="entry name" value="SBP_bac_5"/>
    <property type="match status" value="1"/>
</dbReference>
<dbReference type="InterPro" id="IPR039424">
    <property type="entry name" value="SBP_5"/>
</dbReference>
<dbReference type="PANTHER" id="PTHR30290:SF28">
    <property type="entry name" value="ABC TRANSPORTER PERIPLASMIC-BINDING PROTEIN SAPA-RELATED"/>
    <property type="match status" value="1"/>
</dbReference>
<reference evidence="2 3" key="1">
    <citation type="submission" date="2018-01" db="EMBL/GenBank/DDBJ databases">
        <title>Whole genome sequencing of Histamine producing bacteria.</title>
        <authorList>
            <person name="Butler K."/>
        </authorList>
    </citation>
    <scope>NUCLEOTIDE SEQUENCE [LARGE SCALE GENOMIC DNA]</scope>
    <source>
        <strain evidence="2 3">DSM 100436</strain>
    </source>
</reference>
<dbReference type="GO" id="GO:0030288">
    <property type="term" value="C:outer membrane-bounded periplasmic space"/>
    <property type="evidence" value="ECO:0007669"/>
    <property type="project" value="UniProtKB-ARBA"/>
</dbReference>
<dbReference type="PROSITE" id="PS51257">
    <property type="entry name" value="PROKAR_LIPOPROTEIN"/>
    <property type="match status" value="1"/>
</dbReference>
<protein>
    <submittedName>
        <fullName evidence="2">Peptide ABC transporter substrate-binding protein SapA</fullName>
    </submittedName>
</protein>
<dbReference type="Gene3D" id="3.90.76.10">
    <property type="entry name" value="Dipeptide-binding Protein, Domain 1"/>
    <property type="match status" value="1"/>
</dbReference>
<dbReference type="GO" id="GO:0043190">
    <property type="term" value="C:ATP-binding cassette (ABC) transporter complex"/>
    <property type="evidence" value="ECO:0007669"/>
    <property type="project" value="InterPro"/>
</dbReference>
<evidence type="ECO:0000259" key="1">
    <source>
        <dbReference type="Pfam" id="PF00496"/>
    </source>
</evidence>
<proteinExistence type="predicted"/>
<dbReference type="AlphaFoldDB" id="A0A2T3NQ60"/>
<dbReference type="PIRSF" id="PIRSF002741">
    <property type="entry name" value="MppA"/>
    <property type="match status" value="1"/>
</dbReference>
<comment type="caution">
    <text evidence="2">The sequence shown here is derived from an EMBL/GenBank/DDBJ whole genome shotgun (WGS) entry which is preliminary data.</text>
</comment>
<dbReference type="NCBIfam" id="NF011689">
    <property type="entry name" value="PRK15109.1"/>
    <property type="match status" value="1"/>
</dbReference>
<dbReference type="InterPro" id="IPR030678">
    <property type="entry name" value="Peptide/Ni-bd"/>
</dbReference>